<dbReference type="GeneID" id="17326791"/>
<keyword evidence="1" id="KW-0472">Membrane</keyword>
<dbReference type="Gramene" id="CDF39161">
    <property type="protein sequence ID" value="CDF39161"/>
    <property type="gene ID" value="CHC_T00000129001"/>
</dbReference>
<reference evidence="3" key="1">
    <citation type="journal article" date="2013" name="Proc. Natl. Acad. Sci. U.S.A.">
        <title>Genome structure and metabolic features in the red seaweed Chondrus crispus shed light on evolution of the Archaeplastida.</title>
        <authorList>
            <person name="Collen J."/>
            <person name="Porcel B."/>
            <person name="Carre W."/>
            <person name="Ball S.G."/>
            <person name="Chaparro C."/>
            <person name="Tonon T."/>
            <person name="Barbeyron T."/>
            <person name="Michel G."/>
            <person name="Noel B."/>
            <person name="Valentin K."/>
            <person name="Elias M."/>
            <person name="Artiguenave F."/>
            <person name="Arun A."/>
            <person name="Aury J.M."/>
            <person name="Barbosa-Neto J.F."/>
            <person name="Bothwell J.H."/>
            <person name="Bouget F.Y."/>
            <person name="Brillet L."/>
            <person name="Cabello-Hurtado F."/>
            <person name="Capella-Gutierrez S."/>
            <person name="Charrier B."/>
            <person name="Cladiere L."/>
            <person name="Cock J.M."/>
            <person name="Coelho S.M."/>
            <person name="Colleoni C."/>
            <person name="Czjzek M."/>
            <person name="Da Silva C."/>
            <person name="Delage L."/>
            <person name="Denoeud F."/>
            <person name="Deschamps P."/>
            <person name="Dittami S.M."/>
            <person name="Gabaldon T."/>
            <person name="Gachon C.M."/>
            <person name="Groisillier A."/>
            <person name="Herve C."/>
            <person name="Jabbari K."/>
            <person name="Katinka M."/>
            <person name="Kloareg B."/>
            <person name="Kowalczyk N."/>
            <person name="Labadie K."/>
            <person name="Leblanc C."/>
            <person name="Lopez P.J."/>
            <person name="McLachlan D.H."/>
            <person name="Meslet-Cladiere L."/>
            <person name="Moustafa A."/>
            <person name="Nehr Z."/>
            <person name="Nyvall Collen P."/>
            <person name="Panaud O."/>
            <person name="Partensky F."/>
            <person name="Poulain J."/>
            <person name="Rensing S.A."/>
            <person name="Rousvoal S."/>
            <person name="Samson G."/>
            <person name="Symeonidi A."/>
            <person name="Weissenbach J."/>
            <person name="Zambounis A."/>
            <person name="Wincker P."/>
            <person name="Boyen C."/>
        </authorList>
    </citation>
    <scope>NUCLEOTIDE SEQUENCE [LARGE SCALE GENOMIC DNA]</scope>
    <source>
        <strain evidence="3">cv. Stackhouse</strain>
    </source>
</reference>
<dbReference type="Proteomes" id="UP000012073">
    <property type="component" value="Unassembled WGS sequence"/>
</dbReference>
<dbReference type="EMBL" id="HG002008">
    <property type="protein sequence ID" value="CDF39161.1"/>
    <property type="molecule type" value="Genomic_DNA"/>
</dbReference>
<keyword evidence="3" id="KW-1185">Reference proteome</keyword>
<evidence type="ECO:0000313" key="3">
    <source>
        <dbReference type="Proteomes" id="UP000012073"/>
    </source>
</evidence>
<accession>R7QNV4</accession>
<evidence type="ECO:0000313" key="2">
    <source>
        <dbReference type="EMBL" id="CDF39161.1"/>
    </source>
</evidence>
<organism evidence="2 3">
    <name type="scientific">Chondrus crispus</name>
    <name type="common">Carrageen Irish moss</name>
    <name type="synonym">Polymorpha crispa</name>
    <dbReference type="NCBI Taxonomy" id="2769"/>
    <lineage>
        <taxon>Eukaryota</taxon>
        <taxon>Rhodophyta</taxon>
        <taxon>Florideophyceae</taxon>
        <taxon>Rhodymeniophycidae</taxon>
        <taxon>Gigartinales</taxon>
        <taxon>Gigartinaceae</taxon>
        <taxon>Chondrus</taxon>
    </lineage>
</organism>
<feature type="transmembrane region" description="Helical" evidence="1">
    <location>
        <begin position="126"/>
        <end position="144"/>
    </location>
</feature>
<proteinExistence type="predicted"/>
<name>R7QNV4_CHOCR</name>
<dbReference type="AlphaFoldDB" id="R7QNV4"/>
<dbReference type="RefSeq" id="XP_005719072.1">
    <property type="nucleotide sequence ID" value="XM_005719015.1"/>
</dbReference>
<evidence type="ECO:0000256" key="1">
    <source>
        <dbReference type="SAM" id="Phobius"/>
    </source>
</evidence>
<keyword evidence="1" id="KW-1133">Transmembrane helix</keyword>
<sequence length="179" mass="20597">MHTFKYRWYPHCVAAESAVWVRGVRGRVDNRLLVVQLTLCACEALGSIPARCPTWLRDQVGPGKIRSLPSYLVTFFFLLSSYFLPTFFLLSSYFLPTSFCFLSVLFLFSFCFLSIAFLLYLYCICIVPPLLTNLVLSMFIYLFVSVSIEFKRARVLATNTFLSPLAKHIPFTHYAIQIL</sequence>
<dbReference type="KEGG" id="ccp:CHC_T00000129001"/>
<feature type="transmembrane region" description="Helical" evidence="1">
    <location>
        <begin position="70"/>
        <end position="90"/>
    </location>
</feature>
<feature type="transmembrane region" description="Helical" evidence="1">
    <location>
        <begin position="99"/>
        <end position="120"/>
    </location>
</feature>
<protein>
    <submittedName>
        <fullName evidence="2">Uncharacterized protein</fullName>
    </submittedName>
</protein>
<gene>
    <name evidence="2" type="ORF">CHC_T00000129001</name>
</gene>
<keyword evidence="1" id="KW-0812">Transmembrane</keyword>